<proteinExistence type="predicted"/>
<evidence type="ECO:0000313" key="2">
    <source>
        <dbReference type="EMBL" id="SCF31112.1"/>
    </source>
</evidence>
<feature type="region of interest" description="Disordered" evidence="1">
    <location>
        <begin position="1"/>
        <end position="259"/>
    </location>
</feature>
<dbReference type="EMBL" id="LT607410">
    <property type="protein sequence ID" value="SCF31112.1"/>
    <property type="molecule type" value="Genomic_DNA"/>
</dbReference>
<feature type="compositionally biased region" description="Basic residues" evidence="1">
    <location>
        <begin position="29"/>
        <end position="57"/>
    </location>
</feature>
<organism evidence="2 3">
    <name type="scientific">Micromonospora purpureochromogenes</name>
    <dbReference type="NCBI Taxonomy" id="47872"/>
    <lineage>
        <taxon>Bacteria</taxon>
        <taxon>Bacillati</taxon>
        <taxon>Actinomycetota</taxon>
        <taxon>Actinomycetes</taxon>
        <taxon>Micromonosporales</taxon>
        <taxon>Micromonosporaceae</taxon>
        <taxon>Micromonospora</taxon>
    </lineage>
</organism>
<feature type="compositionally biased region" description="Basic and acidic residues" evidence="1">
    <location>
        <begin position="91"/>
        <end position="112"/>
    </location>
</feature>
<name>A0A1C4ZDT3_9ACTN</name>
<dbReference type="AlphaFoldDB" id="A0A1C4ZDT3"/>
<feature type="compositionally biased region" description="Basic residues" evidence="1">
    <location>
        <begin position="224"/>
        <end position="237"/>
    </location>
</feature>
<feature type="compositionally biased region" description="Basic residues" evidence="1">
    <location>
        <begin position="74"/>
        <end position="85"/>
    </location>
</feature>
<dbReference type="Proteomes" id="UP000198228">
    <property type="component" value="Chromosome I"/>
</dbReference>
<protein>
    <submittedName>
        <fullName evidence="2">Uncharacterized protein</fullName>
    </submittedName>
</protein>
<gene>
    <name evidence="2" type="ORF">GA0074696_4319</name>
</gene>
<feature type="compositionally biased region" description="Basic and acidic residues" evidence="1">
    <location>
        <begin position="11"/>
        <end position="28"/>
    </location>
</feature>
<sequence length="259" mass="28303">MRPPQPGHPRWSAERRPADPPTGADRRHAGAGRRWGRRGRGALRPAGRRPGRTRAGPRRAGPLPAPDPADRVRPRGVGRGARHRGGPGPPGRDHHDGREPAFPEAPRYDRTRSSRRGSAAPDRCARSGPPGAASPPAVPAGHRGAYRRAGWPDVRCRVRRRAAGVGLRSPVRWARSRTGWRRRPRRGRSAGRVRRCRSSARTGPARRRGGDRWAAPGPRPGRLGARRHPGPRRRSAPPRRGDPGRHAARGPPDPGGVRR</sequence>
<evidence type="ECO:0000313" key="3">
    <source>
        <dbReference type="Proteomes" id="UP000198228"/>
    </source>
</evidence>
<evidence type="ECO:0000256" key="1">
    <source>
        <dbReference type="SAM" id="MobiDB-lite"/>
    </source>
</evidence>
<feature type="compositionally biased region" description="Low complexity" evidence="1">
    <location>
        <begin position="163"/>
        <end position="173"/>
    </location>
</feature>
<feature type="compositionally biased region" description="Basic residues" evidence="1">
    <location>
        <begin position="174"/>
        <end position="209"/>
    </location>
</feature>
<accession>A0A1C4ZDT3</accession>
<reference evidence="2 3" key="1">
    <citation type="submission" date="2016-06" db="EMBL/GenBank/DDBJ databases">
        <authorList>
            <person name="Kjaerup R.B."/>
            <person name="Dalgaard T.S."/>
            <person name="Juul-Madsen H.R."/>
        </authorList>
    </citation>
    <scope>NUCLEOTIDE SEQUENCE [LARGE SCALE GENOMIC DNA]</scope>
    <source>
        <strain evidence="2 3">DSM 43821</strain>
    </source>
</reference>
<feature type="compositionally biased region" description="Low complexity" evidence="1">
    <location>
        <begin position="212"/>
        <end position="223"/>
    </location>
</feature>